<gene>
    <name evidence="1" type="ORF">K1720_09365</name>
</gene>
<dbReference type="GeneID" id="72778555"/>
<name>A0A9E7MAH8_9EURY</name>
<dbReference type="SUPFAM" id="SSF46785">
    <property type="entry name" value="Winged helix' DNA-binding domain"/>
    <property type="match status" value="1"/>
</dbReference>
<evidence type="ECO:0000313" key="1">
    <source>
        <dbReference type="EMBL" id="USG99691.1"/>
    </source>
</evidence>
<dbReference type="InterPro" id="IPR036388">
    <property type="entry name" value="WH-like_DNA-bd_sf"/>
</dbReference>
<dbReference type="Gene3D" id="1.10.10.10">
    <property type="entry name" value="Winged helix-like DNA-binding domain superfamily/Winged helix DNA-binding domain"/>
    <property type="match status" value="1"/>
</dbReference>
<organism evidence="1 2">
    <name type="scientific">Thermococcus argininiproducens</name>
    <dbReference type="NCBI Taxonomy" id="2866384"/>
    <lineage>
        <taxon>Archaea</taxon>
        <taxon>Methanobacteriati</taxon>
        <taxon>Methanobacteriota</taxon>
        <taxon>Thermococci</taxon>
        <taxon>Thermococcales</taxon>
        <taxon>Thermococcaceae</taxon>
        <taxon>Thermococcus</taxon>
    </lineage>
</organism>
<keyword evidence="2" id="KW-1185">Reference proteome</keyword>
<dbReference type="AlphaFoldDB" id="A0A9E7MAH8"/>
<dbReference type="InterPro" id="IPR036390">
    <property type="entry name" value="WH_DNA-bd_sf"/>
</dbReference>
<dbReference type="EMBL" id="CP080572">
    <property type="protein sequence ID" value="USG99691.1"/>
    <property type="molecule type" value="Genomic_DNA"/>
</dbReference>
<sequence length="74" mass="8796">MEKSEISVEKEILKILREKGELTVAFITRFLNESGIECTRQKVEKTLEKLSRAGIVEFFYRNGNHRRHYRLVVQ</sequence>
<dbReference type="RefSeq" id="WP_251948895.1">
    <property type="nucleotide sequence ID" value="NZ_CP080572.1"/>
</dbReference>
<accession>A0A9E7MAH8</accession>
<dbReference type="KEGG" id="thei:K1720_09365"/>
<protein>
    <submittedName>
        <fullName evidence="1">Helix-turn-helix domain-containing protein</fullName>
    </submittedName>
</protein>
<proteinExistence type="predicted"/>
<evidence type="ECO:0000313" key="2">
    <source>
        <dbReference type="Proteomes" id="UP001056425"/>
    </source>
</evidence>
<reference evidence="1 2" key="1">
    <citation type="submission" date="2021-08" db="EMBL/GenBank/DDBJ databases">
        <title>Thermococcus onnuriiensis IOH2.</title>
        <authorList>
            <person name="Park Y.-J."/>
        </authorList>
    </citation>
    <scope>NUCLEOTIDE SEQUENCE [LARGE SCALE GENOMIC DNA]</scope>
    <source>
        <strain evidence="1 2">IOH2</strain>
    </source>
</reference>
<dbReference type="Proteomes" id="UP001056425">
    <property type="component" value="Chromosome"/>
</dbReference>